<dbReference type="InterPro" id="IPR014004">
    <property type="entry name" value="Transpt-assoc_nodulatn_dom_bac"/>
</dbReference>
<comment type="caution">
    <text evidence="4">The sequence shown here is derived from an EMBL/GenBank/DDBJ whole genome shotgun (WGS) entry which is preliminary data.</text>
</comment>
<protein>
    <submittedName>
        <fullName evidence="4">BON domain-containing protein</fullName>
    </submittedName>
</protein>
<keyword evidence="5" id="KW-1185">Reference proteome</keyword>
<dbReference type="EMBL" id="JBHSSW010000009">
    <property type="protein sequence ID" value="MFC6197994.1"/>
    <property type="molecule type" value="Genomic_DNA"/>
</dbReference>
<feature type="chain" id="PRO_5046518103" evidence="2">
    <location>
        <begin position="26"/>
        <end position="225"/>
    </location>
</feature>
<evidence type="ECO:0000313" key="5">
    <source>
        <dbReference type="Proteomes" id="UP001596303"/>
    </source>
</evidence>
<dbReference type="PROSITE" id="PS50914">
    <property type="entry name" value="BON"/>
    <property type="match status" value="2"/>
</dbReference>
<feature type="signal peptide" evidence="2">
    <location>
        <begin position="1"/>
        <end position="25"/>
    </location>
</feature>
<sequence length="225" mass="24462">MIVRALLLSTALCTLSGCVATAVGAAGAVGVAAMQDRTIGQGLDDANASNELKTKLMAAGPERFAEVDVEVANRTVLLTGRVDSQQDRIEAEQAAWTVRLVEEVANEIQIREKGGVRQNLNDEWITAQVRSRMFTDGAVKSLNINIETYDGTVYLMGIARSQYELNRATEHASLVRGVKEVVSYIHLREPETRTQPPTTATNTAPTETIESTTPVERGDSTYVPR</sequence>
<dbReference type="Gene3D" id="3.30.1340.30">
    <property type="match status" value="2"/>
</dbReference>
<accession>A0ABW1S976</accession>
<name>A0ABW1S976_9PROT</name>
<dbReference type="InterPro" id="IPR051686">
    <property type="entry name" value="Lipoprotein_DolP"/>
</dbReference>
<dbReference type="RefSeq" id="WP_377377713.1">
    <property type="nucleotide sequence ID" value="NZ_JBHSSW010000009.1"/>
</dbReference>
<dbReference type="InterPro" id="IPR007055">
    <property type="entry name" value="BON_dom"/>
</dbReference>
<dbReference type="Proteomes" id="UP001596303">
    <property type="component" value="Unassembled WGS sequence"/>
</dbReference>
<evidence type="ECO:0000259" key="3">
    <source>
        <dbReference type="PROSITE" id="PS50914"/>
    </source>
</evidence>
<reference evidence="5" key="1">
    <citation type="journal article" date="2019" name="Int. J. Syst. Evol. Microbiol.">
        <title>The Global Catalogue of Microorganisms (GCM) 10K type strain sequencing project: providing services to taxonomists for standard genome sequencing and annotation.</title>
        <authorList>
            <consortium name="The Broad Institute Genomics Platform"/>
            <consortium name="The Broad Institute Genome Sequencing Center for Infectious Disease"/>
            <person name="Wu L."/>
            <person name="Ma J."/>
        </authorList>
    </citation>
    <scope>NUCLEOTIDE SEQUENCE [LARGE SCALE GENOMIC DNA]</scope>
    <source>
        <strain evidence="5">CGMCC-1.15741</strain>
    </source>
</reference>
<dbReference type="PROSITE" id="PS51257">
    <property type="entry name" value="PROKAR_LIPOPROTEIN"/>
    <property type="match status" value="1"/>
</dbReference>
<dbReference type="PANTHER" id="PTHR34606">
    <property type="entry name" value="BON DOMAIN-CONTAINING PROTEIN"/>
    <property type="match status" value="1"/>
</dbReference>
<dbReference type="PANTHER" id="PTHR34606:SF15">
    <property type="entry name" value="BON DOMAIN-CONTAINING PROTEIN"/>
    <property type="match status" value="1"/>
</dbReference>
<keyword evidence="2" id="KW-0732">Signal</keyword>
<feature type="region of interest" description="Disordered" evidence="1">
    <location>
        <begin position="189"/>
        <end position="225"/>
    </location>
</feature>
<evidence type="ECO:0000256" key="1">
    <source>
        <dbReference type="SAM" id="MobiDB-lite"/>
    </source>
</evidence>
<gene>
    <name evidence="4" type="ORF">ACFQDM_07890</name>
</gene>
<dbReference type="SMART" id="SM00749">
    <property type="entry name" value="BON"/>
    <property type="match status" value="2"/>
</dbReference>
<feature type="domain" description="BON" evidence="3">
    <location>
        <begin position="121"/>
        <end position="189"/>
    </location>
</feature>
<feature type="domain" description="BON" evidence="3">
    <location>
        <begin position="44"/>
        <end position="112"/>
    </location>
</feature>
<evidence type="ECO:0000313" key="4">
    <source>
        <dbReference type="EMBL" id="MFC6197994.1"/>
    </source>
</evidence>
<feature type="compositionally biased region" description="Low complexity" evidence="1">
    <location>
        <begin position="193"/>
        <end position="210"/>
    </location>
</feature>
<dbReference type="Pfam" id="PF04972">
    <property type="entry name" value="BON"/>
    <property type="match status" value="2"/>
</dbReference>
<evidence type="ECO:0000256" key="2">
    <source>
        <dbReference type="SAM" id="SignalP"/>
    </source>
</evidence>
<proteinExistence type="predicted"/>
<organism evidence="4 5">
    <name type="scientific">Ponticaulis profundi</name>
    <dbReference type="NCBI Taxonomy" id="2665222"/>
    <lineage>
        <taxon>Bacteria</taxon>
        <taxon>Pseudomonadati</taxon>
        <taxon>Pseudomonadota</taxon>
        <taxon>Alphaproteobacteria</taxon>
        <taxon>Hyphomonadales</taxon>
        <taxon>Hyphomonadaceae</taxon>
        <taxon>Ponticaulis</taxon>
    </lineage>
</organism>